<keyword evidence="2" id="KW-0347">Helicase</keyword>
<sequence length="73" mass="7410">MAKLAEEERAAAGQGVQDCAVGVVELHRNAGVNVNGAVSAEWKAIQPSLAEIEPAPDHITSPEASSSSSIAGE</sequence>
<gene>
    <name evidence="2" type="ORF">I553_0360</name>
</gene>
<dbReference type="AlphaFoldDB" id="X7YKL5"/>
<keyword evidence="2" id="KW-0067">ATP-binding</keyword>
<organism evidence="2">
    <name type="scientific">Mycobacterium xenopi 4042</name>
    <dbReference type="NCBI Taxonomy" id="1299334"/>
    <lineage>
        <taxon>Bacteria</taxon>
        <taxon>Bacillati</taxon>
        <taxon>Actinomycetota</taxon>
        <taxon>Actinomycetes</taxon>
        <taxon>Mycobacteriales</taxon>
        <taxon>Mycobacteriaceae</taxon>
        <taxon>Mycobacterium</taxon>
    </lineage>
</organism>
<protein>
    <submittedName>
        <fullName evidence="2">Putative ATP-dependent DNA helicase domain protein</fullName>
    </submittedName>
</protein>
<dbReference type="EMBL" id="JAOB01000093">
    <property type="protein sequence ID" value="EUA07073.1"/>
    <property type="molecule type" value="Genomic_DNA"/>
</dbReference>
<evidence type="ECO:0000256" key="1">
    <source>
        <dbReference type="SAM" id="MobiDB-lite"/>
    </source>
</evidence>
<dbReference type="PATRIC" id="fig|1299334.3.peg.9949"/>
<accession>X7YKL5</accession>
<dbReference type="GO" id="GO:0004386">
    <property type="term" value="F:helicase activity"/>
    <property type="evidence" value="ECO:0007669"/>
    <property type="project" value="UniProtKB-KW"/>
</dbReference>
<proteinExistence type="predicted"/>
<keyword evidence="2" id="KW-0378">Hydrolase</keyword>
<name>X7YKL5_MYCXE</name>
<reference evidence="2" key="1">
    <citation type="submission" date="2014-01" db="EMBL/GenBank/DDBJ databases">
        <authorList>
            <person name="Brown-Elliot B."/>
            <person name="Wallace R."/>
            <person name="Lenaerts A."/>
            <person name="Ordway D."/>
            <person name="DeGroote M.A."/>
            <person name="Parker T."/>
            <person name="Sizemore C."/>
            <person name="Tallon L.J."/>
            <person name="Sadzewicz L.K."/>
            <person name="Sengamalay N."/>
            <person name="Fraser C.M."/>
            <person name="Hine E."/>
            <person name="Shefchek K.A."/>
            <person name="Das S.P."/>
            <person name="Tettelin H."/>
        </authorList>
    </citation>
    <scope>NUCLEOTIDE SEQUENCE [LARGE SCALE GENOMIC DNA]</scope>
    <source>
        <strain evidence="2">4042</strain>
    </source>
</reference>
<keyword evidence="2" id="KW-0547">Nucleotide-binding</keyword>
<feature type="region of interest" description="Disordered" evidence="1">
    <location>
        <begin position="53"/>
        <end position="73"/>
    </location>
</feature>
<comment type="caution">
    <text evidence="2">The sequence shown here is derived from an EMBL/GenBank/DDBJ whole genome shotgun (WGS) entry which is preliminary data.</text>
</comment>
<evidence type="ECO:0000313" key="2">
    <source>
        <dbReference type="EMBL" id="EUA07073.1"/>
    </source>
</evidence>